<dbReference type="EMBL" id="UYYG01001156">
    <property type="protein sequence ID" value="VDN56649.1"/>
    <property type="molecule type" value="Genomic_DNA"/>
</dbReference>
<dbReference type="WBParaSite" id="DME_0000226201-mRNA-1">
    <property type="protein sequence ID" value="DME_0000226201-mRNA-1"/>
    <property type="gene ID" value="DME_0000226201"/>
</dbReference>
<reference evidence="5" key="1">
    <citation type="submission" date="2017-02" db="UniProtKB">
        <authorList>
            <consortium name="WormBaseParasite"/>
        </authorList>
    </citation>
    <scope>IDENTIFICATION</scope>
</reference>
<dbReference type="InterPro" id="IPR019481">
    <property type="entry name" value="TFIIIC_triple_barrel"/>
</dbReference>
<evidence type="ECO:0000313" key="4">
    <source>
        <dbReference type="Proteomes" id="UP000274756"/>
    </source>
</evidence>
<dbReference type="AlphaFoldDB" id="A0A0N4U5V6"/>
<keyword evidence="4" id="KW-1185">Reference proteome</keyword>
<dbReference type="Proteomes" id="UP000038040">
    <property type="component" value="Unplaced"/>
</dbReference>
<reference evidence="2 4" key="2">
    <citation type="submission" date="2018-11" db="EMBL/GenBank/DDBJ databases">
        <authorList>
            <consortium name="Pathogen Informatics"/>
        </authorList>
    </citation>
    <scope>NUCLEOTIDE SEQUENCE [LARGE SCALE GENOMIC DNA]</scope>
</reference>
<proteinExistence type="predicted"/>
<evidence type="ECO:0000313" key="2">
    <source>
        <dbReference type="EMBL" id="VDN56649.1"/>
    </source>
</evidence>
<feature type="domain" description="Transcription factor TFIIIC triple barrel" evidence="1">
    <location>
        <begin position="10"/>
        <end position="78"/>
    </location>
</feature>
<protein>
    <submittedName>
        <fullName evidence="5">TFIIIC_sub6 domain-containing protein</fullName>
    </submittedName>
</protein>
<organism evidence="3 5">
    <name type="scientific">Dracunculus medinensis</name>
    <name type="common">Guinea worm</name>
    <dbReference type="NCBI Taxonomy" id="318479"/>
    <lineage>
        <taxon>Eukaryota</taxon>
        <taxon>Metazoa</taxon>
        <taxon>Ecdysozoa</taxon>
        <taxon>Nematoda</taxon>
        <taxon>Chromadorea</taxon>
        <taxon>Rhabditida</taxon>
        <taxon>Spirurina</taxon>
        <taxon>Dracunculoidea</taxon>
        <taxon>Dracunculidae</taxon>
        <taxon>Dracunculus</taxon>
    </lineage>
</organism>
<dbReference type="Proteomes" id="UP000274756">
    <property type="component" value="Unassembled WGS sequence"/>
</dbReference>
<dbReference type="Gene3D" id="2.60.40.4370">
    <property type="match status" value="1"/>
</dbReference>
<evidence type="ECO:0000259" key="1">
    <source>
        <dbReference type="Pfam" id="PF10419"/>
    </source>
</evidence>
<name>A0A0N4U5V6_DRAME</name>
<dbReference type="OrthoDB" id="1877767at2759"/>
<evidence type="ECO:0000313" key="3">
    <source>
        <dbReference type="Proteomes" id="UP000038040"/>
    </source>
</evidence>
<accession>A0A0N4U5V6</accession>
<gene>
    <name evidence="2" type="ORF">DME_LOCUS6622</name>
</gene>
<dbReference type="Pfam" id="PF10419">
    <property type="entry name" value="TFIIIC_sub6"/>
    <property type="match status" value="1"/>
</dbReference>
<evidence type="ECO:0000313" key="5">
    <source>
        <dbReference type="WBParaSite" id="DME_0000226201-mRNA-1"/>
    </source>
</evidence>
<sequence>MVNSGNDDDEWEEVTMVLELNGVIDLNRTGESIKKGDCCIRNASSSTPIVQISNCLYASQWVPDINTDMIFTNTGEGQLKFYGLSDCRLKAEKAVVSHQSS</sequence>
<dbReference type="STRING" id="318479.A0A0N4U5V6"/>